<sequence>MHTKLSMCSLPPSLHSIRRCLGDTGRRGGSGKTGSNTIFTQCRINPLGSTVSITRMLYC</sequence>
<accession>A0ABN9HVA2</accession>
<proteinExistence type="predicted"/>
<organism evidence="1 2">
    <name type="scientific">Staurois parvus</name>
    <dbReference type="NCBI Taxonomy" id="386267"/>
    <lineage>
        <taxon>Eukaryota</taxon>
        <taxon>Metazoa</taxon>
        <taxon>Chordata</taxon>
        <taxon>Craniata</taxon>
        <taxon>Vertebrata</taxon>
        <taxon>Euteleostomi</taxon>
        <taxon>Amphibia</taxon>
        <taxon>Batrachia</taxon>
        <taxon>Anura</taxon>
        <taxon>Neobatrachia</taxon>
        <taxon>Ranoidea</taxon>
        <taxon>Ranidae</taxon>
        <taxon>Staurois</taxon>
    </lineage>
</organism>
<dbReference type="EMBL" id="CATNWA010022037">
    <property type="protein sequence ID" value="CAI9624878.1"/>
    <property type="molecule type" value="Genomic_DNA"/>
</dbReference>
<keyword evidence="2" id="KW-1185">Reference proteome</keyword>
<comment type="caution">
    <text evidence="1">The sequence shown here is derived from an EMBL/GenBank/DDBJ whole genome shotgun (WGS) entry which is preliminary data.</text>
</comment>
<protein>
    <submittedName>
        <fullName evidence="1">Uncharacterized protein</fullName>
    </submittedName>
</protein>
<evidence type="ECO:0000313" key="2">
    <source>
        <dbReference type="Proteomes" id="UP001162483"/>
    </source>
</evidence>
<dbReference type="Proteomes" id="UP001162483">
    <property type="component" value="Unassembled WGS sequence"/>
</dbReference>
<reference evidence="1" key="1">
    <citation type="submission" date="2023-05" db="EMBL/GenBank/DDBJ databases">
        <authorList>
            <person name="Stuckert A."/>
        </authorList>
    </citation>
    <scope>NUCLEOTIDE SEQUENCE</scope>
</reference>
<evidence type="ECO:0000313" key="1">
    <source>
        <dbReference type="EMBL" id="CAI9624878.1"/>
    </source>
</evidence>
<name>A0ABN9HVA2_9NEOB</name>
<gene>
    <name evidence="1" type="ORF">SPARVUS_LOCUS16778844</name>
</gene>